<dbReference type="KEGG" id="luo:HHL09_21865"/>
<gene>
    <name evidence="2" type="ORF">HHL09_21865</name>
</gene>
<name>A0A858RP75_9BACT</name>
<evidence type="ECO:0000256" key="1">
    <source>
        <dbReference type="SAM" id="SignalP"/>
    </source>
</evidence>
<feature type="chain" id="PRO_5032374915" evidence="1">
    <location>
        <begin position="22"/>
        <end position="360"/>
    </location>
</feature>
<dbReference type="SUPFAM" id="SSF56574">
    <property type="entry name" value="Serpins"/>
    <property type="match status" value="1"/>
</dbReference>
<dbReference type="InterPro" id="IPR036186">
    <property type="entry name" value="Serpin_sf"/>
</dbReference>
<keyword evidence="1" id="KW-0732">Signal</keyword>
<dbReference type="Proteomes" id="UP000501812">
    <property type="component" value="Chromosome"/>
</dbReference>
<dbReference type="EMBL" id="CP051774">
    <property type="protein sequence ID" value="QJE98314.1"/>
    <property type="molecule type" value="Genomic_DNA"/>
</dbReference>
<keyword evidence="3" id="KW-1185">Reference proteome</keyword>
<dbReference type="RefSeq" id="WP_169456773.1">
    <property type="nucleotide sequence ID" value="NZ_CP051774.1"/>
</dbReference>
<feature type="signal peptide" evidence="1">
    <location>
        <begin position="1"/>
        <end position="21"/>
    </location>
</feature>
<sequence length="360" mass="39811">MFTRALPLLPVLLAVNAAAIAQDLPAVAHPEEKFPADKTIVWTPLFQAAWDRMNADLGGRPIKVEPPNPLMNLLDSFEWNAESIMPKDRWKVWSGQANKEFLDQANNEAAAMLGEAQGPFSPGAVSENPQARLVLALLDRKLTFTKALHRSASAPLVFKDRSGKETKVQFFGTRGDGSAAFSDSVHVLYKDEASQAVRLLADGGESVVLYMPRNDESFAFASGKVKVWFEDGFRGEYGSANDRSLHGKDDLRIPYLTLSNQVDFQPLLDGGRTYKEGEPPWVITRAFQQVDFEMTEKGAKVRAKVELGGEPFGDPGAPPPMVPRSFIFDKPFFVFLWCDGAQWPYFGAWLGDASSMLPPK</sequence>
<evidence type="ECO:0000313" key="2">
    <source>
        <dbReference type="EMBL" id="QJE98314.1"/>
    </source>
</evidence>
<evidence type="ECO:0000313" key="3">
    <source>
        <dbReference type="Proteomes" id="UP000501812"/>
    </source>
</evidence>
<protein>
    <submittedName>
        <fullName evidence="2">Uncharacterized protein</fullName>
    </submittedName>
</protein>
<organism evidence="2 3">
    <name type="scientific">Luteolibacter luteus</name>
    <dbReference type="NCBI Taxonomy" id="2728835"/>
    <lineage>
        <taxon>Bacteria</taxon>
        <taxon>Pseudomonadati</taxon>
        <taxon>Verrucomicrobiota</taxon>
        <taxon>Verrucomicrobiia</taxon>
        <taxon>Verrucomicrobiales</taxon>
        <taxon>Verrucomicrobiaceae</taxon>
        <taxon>Luteolibacter</taxon>
    </lineage>
</organism>
<proteinExistence type="predicted"/>
<dbReference type="AlphaFoldDB" id="A0A858RP75"/>
<reference evidence="2 3" key="1">
    <citation type="submission" date="2020-04" db="EMBL/GenBank/DDBJ databases">
        <title>Luteolibacter sp. G-1-1-1 isolated from soil.</title>
        <authorList>
            <person name="Dahal R.H."/>
        </authorList>
    </citation>
    <scope>NUCLEOTIDE SEQUENCE [LARGE SCALE GENOMIC DNA]</scope>
    <source>
        <strain evidence="2 3">G-1-1-1</strain>
    </source>
</reference>
<accession>A0A858RP75</accession>